<comment type="caution">
    <text evidence="7">The sequence shown here is derived from an EMBL/GenBank/DDBJ whole genome shotgun (WGS) entry which is preliminary data.</text>
</comment>
<dbReference type="STRING" id="1202772.A0A1V9YNH4"/>
<accession>A0A1V9YNH4</accession>
<keyword evidence="8" id="KW-1185">Reference proteome</keyword>
<feature type="transmembrane region" description="Helical" evidence="6">
    <location>
        <begin position="272"/>
        <end position="294"/>
    </location>
</feature>
<dbReference type="PRINTS" id="PR00259">
    <property type="entry name" value="TMFOUR"/>
</dbReference>
<dbReference type="PANTHER" id="PTHR19282:SF522">
    <property type="entry name" value="TETRASPANIN"/>
    <property type="match status" value="1"/>
</dbReference>
<feature type="transmembrane region" description="Helical" evidence="6">
    <location>
        <begin position="51"/>
        <end position="71"/>
    </location>
</feature>
<keyword evidence="3 6" id="KW-0812">Transmembrane</keyword>
<reference evidence="7 8" key="1">
    <citation type="journal article" date="2014" name="Genome Biol. Evol.">
        <title>The secreted proteins of Achlya hypogyna and Thraustotheca clavata identify the ancestral oomycete secretome and reveal gene acquisitions by horizontal gene transfer.</title>
        <authorList>
            <person name="Misner I."/>
            <person name="Blouin N."/>
            <person name="Leonard G."/>
            <person name="Richards T.A."/>
            <person name="Lane C.E."/>
        </authorList>
    </citation>
    <scope>NUCLEOTIDE SEQUENCE [LARGE SCALE GENOMIC DNA]</scope>
    <source>
        <strain evidence="7 8">ATCC 48635</strain>
    </source>
</reference>
<dbReference type="PROSITE" id="PS00421">
    <property type="entry name" value="TM4_1"/>
    <property type="match status" value="1"/>
</dbReference>
<keyword evidence="4 6" id="KW-1133">Transmembrane helix</keyword>
<comment type="similarity">
    <text evidence="2">Belongs to the tetraspanin (TM4SF) family.</text>
</comment>
<evidence type="ECO:0000313" key="8">
    <source>
        <dbReference type="Proteomes" id="UP000243579"/>
    </source>
</evidence>
<gene>
    <name evidence="7" type="ORF">ACHHYP_09348</name>
</gene>
<protein>
    <submittedName>
        <fullName evidence="7">Uncharacterized protein</fullName>
    </submittedName>
</protein>
<evidence type="ECO:0000256" key="3">
    <source>
        <dbReference type="ARBA" id="ARBA00022692"/>
    </source>
</evidence>
<dbReference type="EMBL" id="JNBR01001456">
    <property type="protein sequence ID" value="OQR87244.1"/>
    <property type="molecule type" value="Genomic_DNA"/>
</dbReference>
<feature type="transmembrane region" description="Helical" evidence="6">
    <location>
        <begin position="83"/>
        <end position="106"/>
    </location>
</feature>
<evidence type="ECO:0000256" key="1">
    <source>
        <dbReference type="ARBA" id="ARBA00004141"/>
    </source>
</evidence>
<evidence type="ECO:0000256" key="6">
    <source>
        <dbReference type="SAM" id="Phobius"/>
    </source>
</evidence>
<organism evidence="7 8">
    <name type="scientific">Achlya hypogyna</name>
    <name type="common">Oomycete</name>
    <name type="synonym">Protoachlya hypogyna</name>
    <dbReference type="NCBI Taxonomy" id="1202772"/>
    <lineage>
        <taxon>Eukaryota</taxon>
        <taxon>Sar</taxon>
        <taxon>Stramenopiles</taxon>
        <taxon>Oomycota</taxon>
        <taxon>Saprolegniomycetes</taxon>
        <taxon>Saprolegniales</taxon>
        <taxon>Achlyaceae</taxon>
        <taxon>Achlya</taxon>
    </lineage>
</organism>
<dbReference type="Proteomes" id="UP000243579">
    <property type="component" value="Unassembled WGS sequence"/>
</dbReference>
<comment type="subcellular location">
    <subcellularLocation>
        <location evidence="1">Membrane</location>
        <topology evidence="1">Multi-pass membrane protein</topology>
    </subcellularLocation>
</comment>
<evidence type="ECO:0000256" key="5">
    <source>
        <dbReference type="ARBA" id="ARBA00023136"/>
    </source>
</evidence>
<dbReference type="GO" id="GO:0016020">
    <property type="term" value="C:membrane"/>
    <property type="evidence" value="ECO:0007669"/>
    <property type="project" value="UniProtKB-SubCell"/>
</dbReference>
<proteinExistence type="inferred from homology"/>
<feature type="transmembrane region" description="Helical" evidence="6">
    <location>
        <begin position="9"/>
        <end position="31"/>
    </location>
</feature>
<evidence type="ECO:0000256" key="2">
    <source>
        <dbReference type="ARBA" id="ARBA00006840"/>
    </source>
</evidence>
<evidence type="ECO:0000313" key="7">
    <source>
        <dbReference type="EMBL" id="OQR87244.1"/>
    </source>
</evidence>
<dbReference type="PANTHER" id="PTHR19282">
    <property type="entry name" value="TETRASPANIN"/>
    <property type="match status" value="1"/>
</dbReference>
<dbReference type="OrthoDB" id="71600at2759"/>
<dbReference type="InterPro" id="IPR018499">
    <property type="entry name" value="Tetraspanin/Peripherin"/>
</dbReference>
<dbReference type="AlphaFoldDB" id="A0A1V9YNH4"/>
<name>A0A1V9YNH4_ACHHY</name>
<sequence length="304" mass="31753">MCRSVSKIVLIGLNVVFVVAGALLIYVGAAVSPGWANVYSSASNGSSSTTFNLIIAFGVVVLLIALMGLIGTIKRSKCLLCTYGIFVVLALAIFLLIMVTGFFGAATANSWAEQSFPANNHEVDVSHAFDTAYCAVMFQHYCVGGTLTDAISILSPAASSSVTAMAAALNVDTSGTAGLKDFCVGLNSTSAGAVIRSNTPNLEDVCHACEEAAKYDFSELYEWGEKHCPFSTVTAAWCTSYFSTNKYPSPDKVYPECRPAALSLFHDFATKVAIGALVFSVAAFAVVVMICITARSPSGGGSSA</sequence>
<evidence type="ECO:0000256" key="4">
    <source>
        <dbReference type="ARBA" id="ARBA00022989"/>
    </source>
</evidence>
<dbReference type="InterPro" id="IPR018503">
    <property type="entry name" value="Tetraspanin_CS"/>
</dbReference>
<dbReference type="Pfam" id="PF00335">
    <property type="entry name" value="Tetraspanin"/>
    <property type="match status" value="1"/>
</dbReference>
<keyword evidence="5 6" id="KW-0472">Membrane</keyword>